<dbReference type="InterPro" id="IPR036412">
    <property type="entry name" value="HAD-like_sf"/>
</dbReference>
<dbReference type="GO" id="GO:0000287">
    <property type="term" value="F:magnesium ion binding"/>
    <property type="evidence" value="ECO:0007669"/>
    <property type="project" value="TreeGrafter"/>
</dbReference>
<dbReference type="Gene3D" id="3.40.50.1000">
    <property type="entry name" value="HAD superfamily/HAD-like"/>
    <property type="match status" value="1"/>
</dbReference>
<dbReference type="InterPro" id="IPR023214">
    <property type="entry name" value="HAD_sf"/>
</dbReference>
<dbReference type="AlphaFoldDB" id="A0A9D2IKE6"/>
<dbReference type="EMBL" id="DXCD01000248">
    <property type="protein sequence ID" value="HIZ14174.1"/>
    <property type="molecule type" value="Genomic_DNA"/>
</dbReference>
<dbReference type="GO" id="GO:0005829">
    <property type="term" value="C:cytosol"/>
    <property type="evidence" value="ECO:0007669"/>
    <property type="project" value="TreeGrafter"/>
</dbReference>
<dbReference type="SUPFAM" id="SSF56784">
    <property type="entry name" value="HAD-like"/>
    <property type="match status" value="1"/>
</dbReference>
<accession>A0A9D2IKE6</accession>
<reference evidence="1" key="2">
    <citation type="submission" date="2021-04" db="EMBL/GenBank/DDBJ databases">
        <authorList>
            <person name="Gilroy R."/>
        </authorList>
    </citation>
    <scope>NUCLEOTIDE SEQUENCE</scope>
    <source>
        <strain evidence="1">ChiGjej1B1-13045</strain>
    </source>
</reference>
<dbReference type="PANTHER" id="PTHR10000">
    <property type="entry name" value="PHOSPHOSERINE PHOSPHATASE"/>
    <property type="match status" value="1"/>
</dbReference>
<keyword evidence="1" id="KW-0378">Hydrolase</keyword>
<dbReference type="NCBIfam" id="TIGR01484">
    <property type="entry name" value="HAD-SF-IIB"/>
    <property type="match status" value="1"/>
</dbReference>
<protein>
    <submittedName>
        <fullName evidence="1">HAD family hydrolase</fullName>
    </submittedName>
</protein>
<evidence type="ECO:0000313" key="1">
    <source>
        <dbReference type="EMBL" id="HIZ14174.1"/>
    </source>
</evidence>
<name>A0A9D2IKE6_9FIRM</name>
<dbReference type="Gene3D" id="3.30.1240.10">
    <property type="match status" value="1"/>
</dbReference>
<dbReference type="InterPro" id="IPR006379">
    <property type="entry name" value="HAD-SF_hydro_IIB"/>
</dbReference>
<comment type="caution">
    <text evidence="1">The sequence shown here is derived from an EMBL/GenBank/DDBJ whole genome shotgun (WGS) entry which is preliminary data.</text>
</comment>
<dbReference type="Pfam" id="PF08282">
    <property type="entry name" value="Hydrolase_3"/>
    <property type="match status" value="1"/>
</dbReference>
<organism evidence="1 2">
    <name type="scientific">Candidatus Mediterraneibacter stercorigallinarum</name>
    <dbReference type="NCBI Taxonomy" id="2838686"/>
    <lineage>
        <taxon>Bacteria</taxon>
        <taxon>Bacillati</taxon>
        <taxon>Bacillota</taxon>
        <taxon>Clostridia</taxon>
        <taxon>Lachnospirales</taxon>
        <taxon>Lachnospiraceae</taxon>
        <taxon>Mediterraneibacter</taxon>
    </lineage>
</organism>
<gene>
    <name evidence="1" type="ORF">H9817_09660</name>
</gene>
<sequence length="261" mass="29851">MEKKYFFFDIDGTLTDRSTGQIVPSAAEAVRKLKEAGHFVSIATGRARYKAERFRRENGFDHMVCNGGHGIVYQEELRENRPLDYEKALAVYRQALELGYGVYVALDDSDKVYGSSFRFYDQAGMRKEPSTYIIDEKFDPADQDAIYKMYVSVPEAEEERLTLKDTVGHLRFEKEYLMFQPDAKLEGILRMLDYAGGRPEDTVVFGDDYNDLVMFDPRFFCVAMGNGCDELKEKADYVAAANVDDGIYKACEEKGWFESVS</sequence>
<dbReference type="Proteomes" id="UP000824017">
    <property type="component" value="Unassembled WGS sequence"/>
</dbReference>
<proteinExistence type="predicted"/>
<evidence type="ECO:0000313" key="2">
    <source>
        <dbReference type="Proteomes" id="UP000824017"/>
    </source>
</evidence>
<dbReference type="GO" id="GO:0016791">
    <property type="term" value="F:phosphatase activity"/>
    <property type="evidence" value="ECO:0007669"/>
    <property type="project" value="TreeGrafter"/>
</dbReference>
<reference evidence="1" key="1">
    <citation type="journal article" date="2021" name="PeerJ">
        <title>Extensive microbial diversity within the chicken gut microbiome revealed by metagenomics and culture.</title>
        <authorList>
            <person name="Gilroy R."/>
            <person name="Ravi A."/>
            <person name="Getino M."/>
            <person name="Pursley I."/>
            <person name="Horton D.L."/>
            <person name="Alikhan N.F."/>
            <person name="Baker D."/>
            <person name="Gharbi K."/>
            <person name="Hall N."/>
            <person name="Watson M."/>
            <person name="Adriaenssens E.M."/>
            <person name="Foster-Nyarko E."/>
            <person name="Jarju S."/>
            <person name="Secka A."/>
            <person name="Antonio M."/>
            <person name="Oren A."/>
            <person name="Chaudhuri R.R."/>
            <person name="La Ragione R."/>
            <person name="Hildebrand F."/>
            <person name="Pallen M.J."/>
        </authorList>
    </citation>
    <scope>NUCLEOTIDE SEQUENCE</scope>
    <source>
        <strain evidence="1">ChiGjej1B1-13045</strain>
    </source>
</reference>
<dbReference type="PANTHER" id="PTHR10000:SF25">
    <property type="entry name" value="PHOSPHATASE YKRA-RELATED"/>
    <property type="match status" value="1"/>
</dbReference>